<dbReference type="InterPro" id="IPR036691">
    <property type="entry name" value="Endo/exonu/phosph_ase_sf"/>
</dbReference>
<dbReference type="Pfam" id="PF14529">
    <property type="entry name" value="Exo_endo_phos_2"/>
    <property type="match status" value="1"/>
</dbReference>
<dbReference type="PANTHER" id="PTHR33273:SF4">
    <property type="entry name" value="ENDONUCLEASE_EXONUCLEASE_PHOSPHATASE DOMAIN-CONTAINING PROTEIN"/>
    <property type="match status" value="1"/>
</dbReference>
<organism evidence="3">
    <name type="scientific">Rhipicephalus microplus</name>
    <name type="common">Cattle tick</name>
    <name type="synonym">Boophilus microplus</name>
    <dbReference type="NCBI Taxonomy" id="6941"/>
    <lineage>
        <taxon>Eukaryota</taxon>
        <taxon>Metazoa</taxon>
        <taxon>Ecdysozoa</taxon>
        <taxon>Arthropoda</taxon>
        <taxon>Chelicerata</taxon>
        <taxon>Arachnida</taxon>
        <taxon>Acari</taxon>
        <taxon>Parasitiformes</taxon>
        <taxon>Ixodida</taxon>
        <taxon>Ixodoidea</taxon>
        <taxon>Ixodidae</taxon>
        <taxon>Rhipicephalinae</taxon>
        <taxon>Rhipicephalus</taxon>
        <taxon>Boophilus</taxon>
    </lineage>
</organism>
<dbReference type="InterPro" id="IPR005135">
    <property type="entry name" value="Endo/exonuclease/phosphatase"/>
</dbReference>
<accession>A0A6G5A0V7</accession>
<dbReference type="Gene3D" id="3.60.10.10">
    <property type="entry name" value="Endonuclease/exonuclease/phosphatase"/>
    <property type="match status" value="1"/>
</dbReference>
<dbReference type="SUPFAM" id="SSF56219">
    <property type="entry name" value="DNase I-like"/>
    <property type="match status" value="1"/>
</dbReference>
<reference evidence="3" key="1">
    <citation type="submission" date="2020-03" db="EMBL/GenBank/DDBJ databases">
        <title>A transcriptome and proteome of the tick Rhipicephalus microplus shaped by the genetic composition of its hosts and developmental stage.</title>
        <authorList>
            <person name="Garcia G.R."/>
            <person name="Ribeiro J.M.C."/>
            <person name="Maruyama S.R."/>
            <person name="Gardinasse L.G."/>
            <person name="Nelson K."/>
            <person name="Ferreira B.R."/>
            <person name="Andrade T.G."/>
            <person name="Santos I.K.F.M."/>
        </authorList>
    </citation>
    <scope>NUCLEOTIDE SEQUENCE</scope>
    <source>
        <strain evidence="3">NSGR</strain>
        <tissue evidence="3">Salivary glands</tissue>
    </source>
</reference>
<keyword evidence="1" id="KW-0472">Membrane</keyword>
<dbReference type="AlphaFoldDB" id="A0A6G5A0V7"/>
<dbReference type="GO" id="GO:0003824">
    <property type="term" value="F:catalytic activity"/>
    <property type="evidence" value="ECO:0007669"/>
    <property type="project" value="InterPro"/>
</dbReference>
<feature type="domain" description="Endonuclease/exonuclease/phosphatase" evidence="2">
    <location>
        <begin position="18"/>
        <end position="92"/>
    </location>
</feature>
<dbReference type="EMBL" id="GIKN01002368">
    <property type="protein sequence ID" value="NIE44641.1"/>
    <property type="molecule type" value="Transcribed_RNA"/>
</dbReference>
<evidence type="ECO:0000256" key="1">
    <source>
        <dbReference type="SAM" id="Phobius"/>
    </source>
</evidence>
<dbReference type="PANTHER" id="PTHR33273">
    <property type="entry name" value="DOMAIN-CONTAINING PROTEIN, PUTATIVE-RELATED"/>
    <property type="match status" value="1"/>
</dbReference>
<sequence>MPLEVILIRAILFIRLVTVCSIYISLKYPLTKAELHNLINQLPEPYIIIKDCNAHKILWGDLRCDARGRLVENILTTSDLCLLNKKEPTYYNLTEFILIY</sequence>
<keyword evidence="1" id="KW-1133">Transmembrane helix</keyword>
<name>A0A6G5A0V7_RHIMP</name>
<protein>
    <submittedName>
        <fullName evidence="3">Putative tick transposon</fullName>
    </submittedName>
</protein>
<feature type="transmembrane region" description="Helical" evidence="1">
    <location>
        <begin position="6"/>
        <end position="26"/>
    </location>
</feature>
<keyword evidence="1" id="KW-0812">Transmembrane</keyword>
<evidence type="ECO:0000259" key="2">
    <source>
        <dbReference type="Pfam" id="PF14529"/>
    </source>
</evidence>
<proteinExistence type="predicted"/>
<evidence type="ECO:0000313" key="3">
    <source>
        <dbReference type="EMBL" id="NIE44641.1"/>
    </source>
</evidence>